<feature type="compositionally biased region" description="Polar residues" evidence="1">
    <location>
        <begin position="34"/>
        <end position="43"/>
    </location>
</feature>
<keyword evidence="3" id="KW-1185">Reference proteome</keyword>
<protein>
    <submittedName>
        <fullName evidence="2">Uncharacterized protein</fullName>
    </submittedName>
</protein>
<gene>
    <name evidence="2" type="ORF">AAE3_LOCUS953</name>
</gene>
<proteinExistence type="predicted"/>
<accession>A0A8S0W196</accession>
<evidence type="ECO:0000313" key="3">
    <source>
        <dbReference type="Proteomes" id="UP000467700"/>
    </source>
</evidence>
<sequence>MTIEPFWEVEGSAEKWHALHFVPMSYPEAVHQGLSGSRPSTSHHIPPHLNGHKRRATLEYPNGDLLPLSDRNAWYYPTPGHLSDEEESGVGLTEGNWGQKHTKAARWARRGKITVWGPEMEDWEAEERARKRIKMLLPQERRSPSPPTLPHLARSPSPPLVSPYPPPVSQHMSYTSFVMDKSVTHTFRSTLLDELEQSTNGLVEGEATLKQALGRLWQVMSEYSEKKKEIASVVPKREDDDAEPDELDDRARRVARAPDLTPCAHKIFLSYPSGGPPNHDPSHFATPETQLTTLEKNLAMLRELQDDGREYVERLQEIRDGLGDVRAQRNIIWNLVRERAVKELQEAAHATVRET</sequence>
<reference evidence="2 3" key="1">
    <citation type="submission" date="2020-01" db="EMBL/GenBank/DDBJ databases">
        <authorList>
            <person name="Gupta K D."/>
        </authorList>
    </citation>
    <scope>NUCLEOTIDE SEQUENCE [LARGE SCALE GENOMIC DNA]</scope>
</reference>
<dbReference type="EMBL" id="CACVBS010000002">
    <property type="protein sequence ID" value="CAA7258801.1"/>
    <property type="molecule type" value="Genomic_DNA"/>
</dbReference>
<name>A0A8S0W196_CYCAE</name>
<organism evidence="2 3">
    <name type="scientific">Cyclocybe aegerita</name>
    <name type="common">Black poplar mushroom</name>
    <name type="synonym">Agrocybe aegerita</name>
    <dbReference type="NCBI Taxonomy" id="1973307"/>
    <lineage>
        <taxon>Eukaryota</taxon>
        <taxon>Fungi</taxon>
        <taxon>Dikarya</taxon>
        <taxon>Basidiomycota</taxon>
        <taxon>Agaricomycotina</taxon>
        <taxon>Agaricomycetes</taxon>
        <taxon>Agaricomycetidae</taxon>
        <taxon>Agaricales</taxon>
        <taxon>Agaricineae</taxon>
        <taxon>Bolbitiaceae</taxon>
        <taxon>Cyclocybe</taxon>
    </lineage>
</organism>
<dbReference type="Proteomes" id="UP000467700">
    <property type="component" value="Unassembled WGS sequence"/>
</dbReference>
<feature type="region of interest" description="Disordered" evidence="1">
    <location>
        <begin position="32"/>
        <end position="54"/>
    </location>
</feature>
<comment type="caution">
    <text evidence="2">The sequence shown here is derived from an EMBL/GenBank/DDBJ whole genome shotgun (WGS) entry which is preliminary data.</text>
</comment>
<dbReference type="AlphaFoldDB" id="A0A8S0W196"/>
<dbReference type="OrthoDB" id="3353673at2759"/>
<feature type="region of interest" description="Disordered" evidence="1">
    <location>
        <begin position="136"/>
        <end position="166"/>
    </location>
</feature>
<evidence type="ECO:0000313" key="2">
    <source>
        <dbReference type="EMBL" id="CAA7258801.1"/>
    </source>
</evidence>
<evidence type="ECO:0000256" key="1">
    <source>
        <dbReference type="SAM" id="MobiDB-lite"/>
    </source>
</evidence>
<feature type="compositionally biased region" description="Pro residues" evidence="1">
    <location>
        <begin position="156"/>
        <end position="166"/>
    </location>
</feature>